<dbReference type="EMBL" id="MG775043">
    <property type="protein sequence ID" value="AUV59503.1"/>
    <property type="molecule type" value="Genomic_DNA"/>
</dbReference>
<dbReference type="Proteomes" id="UP000241254">
    <property type="component" value="Segment"/>
</dbReference>
<gene>
    <name evidence="1" type="ORF">CrRp10_cds87</name>
</gene>
<name>A0A2K9VBA9_9CAUD</name>
<proteinExistence type="predicted"/>
<evidence type="ECO:0000313" key="1">
    <source>
        <dbReference type="EMBL" id="AUV59503.1"/>
    </source>
</evidence>
<reference evidence="1" key="1">
    <citation type="submission" date="2018-04" db="EMBL/GenBank/DDBJ databases">
        <title>Citrobacter rodentium phages.</title>
        <authorList>
            <person name="Mizuno C.M."/>
            <person name="Debarbieux L."/>
            <person name="Roach D.R."/>
        </authorList>
    </citation>
    <scope>NUCLEOTIDE SEQUENCE [LARGE SCALE GENOMIC DNA]</scope>
</reference>
<organism evidence="1 2">
    <name type="scientific">Citrobacter phage vB_CroM_CrRp10</name>
    <dbReference type="NCBI Taxonomy" id="2079276"/>
    <lineage>
        <taxon>Viruses</taxon>
        <taxon>Duplodnaviria</taxon>
        <taxon>Heunggongvirae</taxon>
        <taxon>Uroviricota</taxon>
        <taxon>Caudoviricetes</taxon>
        <taxon>Pantevenvirales</taxon>
        <taxon>Straboviridae</taxon>
        <taxon>Tevenvirinae</taxon>
        <taxon>Tequatrovirus</taxon>
        <taxon>Tequatrovirus cromcrrp10</taxon>
    </lineage>
</organism>
<sequence length="112" mass="13230">MKRNFSKAFCNRNYYPEELFESKDFKEFNERSQNMPVQWVLDYANRIFEGVRDICPDDEAPYFKKAWELANQAYINASESYKGTDDDFILLAINDAIIEAIDDFITLNSDEE</sequence>
<evidence type="ECO:0000313" key="2">
    <source>
        <dbReference type="Proteomes" id="UP000241254"/>
    </source>
</evidence>
<accession>A0A2K9VBA9</accession>
<keyword evidence="2" id="KW-1185">Reference proteome</keyword>
<protein>
    <submittedName>
        <fullName evidence="1">Uncharacterized protein</fullName>
    </submittedName>
</protein>